<evidence type="ECO:0000256" key="7">
    <source>
        <dbReference type="SAM" id="MobiDB-lite"/>
    </source>
</evidence>
<dbReference type="InterPro" id="IPR041373">
    <property type="entry name" value="RT_RNaseH"/>
</dbReference>
<evidence type="ECO:0000313" key="9">
    <source>
        <dbReference type="EMBL" id="KRX36001.1"/>
    </source>
</evidence>
<name>A0A0V0TAN0_9BILA</name>
<reference evidence="9 10" key="1">
    <citation type="submission" date="2015-01" db="EMBL/GenBank/DDBJ databases">
        <title>Evolution of Trichinella species and genotypes.</title>
        <authorList>
            <person name="Korhonen P.K."/>
            <person name="Edoardo P."/>
            <person name="Giuseppe L.R."/>
            <person name="Gasser R.B."/>
        </authorList>
    </citation>
    <scope>NUCLEOTIDE SEQUENCE [LARGE SCALE GENOMIC DNA]</scope>
    <source>
        <strain evidence="9">ISS417</strain>
    </source>
</reference>
<dbReference type="Pfam" id="PF17917">
    <property type="entry name" value="RT_RNaseH"/>
    <property type="match status" value="1"/>
</dbReference>
<dbReference type="AlphaFoldDB" id="A0A0V0TAN0"/>
<dbReference type="GO" id="GO:0016787">
    <property type="term" value="F:hydrolase activity"/>
    <property type="evidence" value="ECO:0007669"/>
    <property type="project" value="UniProtKB-KW"/>
</dbReference>
<feature type="region of interest" description="Disordered" evidence="7">
    <location>
        <begin position="1"/>
        <end position="20"/>
    </location>
</feature>
<dbReference type="GO" id="GO:0004519">
    <property type="term" value="F:endonuclease activity"/>
    <property type="evidence" value="ECO:0007669"/>
    <property type="project" value="UniProtKB-KW"/>
</dbReference>
<evidence type="ECO:0000256" key="3">
    <source>
        <dbReference type="ARBA" id="ARBA00022722"/>
    </source>
</evidence>
<dbReference type="GO" id="GO:0003964">
    <property type="term" value="F:RNA-directed DNA polymerase activity"/>
    <property type="evidence" value="ECO:0007669"/>
    <property type="project" value="UniProtKB-KW"/>
</dbReference>
<evidence type="ECO:0000256" key="5">
    <source>
        <dbReference type="ARBA" id="ARBA00022801"/>
    </source>
</evidence>
<protein>
    <submittedName>
        <fullName evidence="9">Retrovirus-related Pol polyprotein from transposon</fullName>
    </submittedName>
</protein>
<keyword evidence="4" id="KW-0255">Endonuclease</keyword>
<evidence type="ECO:0000313" key="10">
    <source>
        <dbReference type="Proteomes" id="UP000055048"/>
    </source>
</evidence>
<gene>
    <name evidence="9" type="primary">pol</name>
    <name evidence="9" type="ORF">T05_704</name>
</gene>
<dbReference type="Proteomes" id="UP000055048">
    <property type="component" value="Unassembled WGS sequence"/>
</dbReference>
<feature type="domain" description="Reverse transcriptase RNase H-like" evidence="8">
    <location>
        <begin position="41"/>
        <end position="85"/>
    </location>
</feature>
<keyword evidence="5" id="KW-0378">Hydrolase</keyword>
<evidence type="ECO:0000256" key="1">
    <source>
        <dbReference type="ARBA" id="ARBA00022679"/>
    </source>
</evidence>
<keyword evidence="6" id="KW-0695">RNA-directed DNA polymerase</keyword>
<evidence type="ECO:0000256" key="6">
    <source>
        <dbReference type="ARBA" id="ARBA00022918"/>
    </source>
</evidence>
<dbReference type="InterPro" id="IPR043502">
    <property type="entry name" value="DNA/RNA_pol_sf"/>
</dbReference>
<dbReference type="SUPFAM" id="SSF56672">
    <property type="entry name" value="DNA/RNA polymerases"/>
    <property type="match status" value="1"/>
</dbReference>
<comment type="caution">
    <text evidence="9">The sequence shown here is derived from an EMBL/GenBank/DDBJ whole genome shotgun (WGS) entry which is preliminary data.</text>
</comment>
<keyword evidence="3" id="KW-0540">Nuclease</keyword>
<proteinExistence type="predicted"/>
<keyword evidence="2" id="KW-0548">Nucleotidyltransferase</keyword>
<evidence type="ECO:0000259" key="8">
    <source>
        <dbReference type="Pfam" id="PF17917"/>
    </source>
</evidence>
<dbReference type="OrthoDB" id="5920525at2759"/>
<keyword evidence="10" id="KW-1185">Reference proteome</keyword>
<keyword evidence="1" id="KW-0808">Transferase</keyword>
<dbReference type="EMBL" id="JYDJ01000392">
    <property type="protein sequence ID" value="KRX36001.1"/>
    <property type="molecule type" value="Genomic_DNA"/>
</dbReference>
<evidence type="ECO:0000256" key="4">
    <source>
        <dbReference type="ARBA" id="ARBA00022759"/>
    </source>
</evidence>
<organism evidence="9 10">
    <name type="scientific">Trichinella murrelli</name>
    <dbReference type="NCBI Taxonomy" id="144512"/>
    <lineage>
        <taxon>Eukaryota</taxon>
        <taxon>Metazoa</taxon>
        <taxon>Ecdysozoa</taxon>
        <taxon>Nematoda</taxon>
        <taxon>Enoplea</taxon>
        <taxon>Dorylaimia</taxon>
        <taxon>Trichinellida</taxon>
        <taxon>Trichinellidae</taxon>
        <taxon>Trichinella</taxon>
    </lineage>
</organism>
<sequence length="88" mass="10411">MQSYFENGWAEKAPASSTPGKTWYLPHHAVYQLGTTGKRKCRREMLPLVWATRHLRPYMYGRKFTARTDHNALRWLRNFREPEGQVAC</sequence>
<dbReference type="STRING" id="144512.A0A0V0TAN0"/>
<accession>A0A0V0TAN0</accession>
<evidence type="ECO:0000256" key="2">
    <source>
        <dbReference type="ARBA" id="ARBA00022695"/>
    </source>
</evidence>